<dbReference type="EMBL" id="VLKY01000001">
    <property type="protein sequence ID" value="TWI58454.1"/>
    <property type="molecule type" value="Genomic_DNA"/>
</dbReference>
<evidence type="ECO:0000313" key="2">
    <source>
        <dbReference type="EMBL" id="TWI58454.1"/>
    </source>
</evidence>
<evidence type="ECO:0000313" key="3">
    <source>
        <dbReference type="Proteomes" id="UP000316905"/>
    </source>
</evidence>
<gene>
    <name evidence="2" type="ORF">IQ22_00158</name>
</gene>
<dbReference type="Proteomes" id="UP000316905">
    <property type="component" value="Unassembled WGS sequence"/>
</dbReference>
<sequence length="173" mass="18886">MKDPVKIEQHVEQDSIVLGQLLEDNSSALTKLLEDTSTLAPTTPEKPSLLSHFLNTEPSILEQFLEAHPSVLDSFEKQEDYPPQLDKGPVILEQFLEAEVEKIHTITNTLSDTVEVEVVTATGTQMTVILPLGADIHLSLAEDATVTYRMHGALTPSAPPASPVTLRNLSRPA</sequence>
<accession>A0A562QNZ5</accession>
<keyword evidence="3" id="KW-1185">Reference proteome</keyword>
<feature type="region of interest" description="Disordered" evidence="1">
    <location>
        <begin position="154"/>
        <end position="173"/>
    </location>
</feature>
<comment type="caution">
    <text evidence="2">The sequence shown here is derived from an EMBL/GenBank/DDBJ whole genome shotgun (WGS) entry which is preliminary data.</text>
</comment>
<dbReference type="RefSeq" id="WP_145136579.1">
    <property type="nucleotide sequence ID" value="NZ_VLKY01000001.1"/>
</dbReference>
<dbReference type="AlphaFoldDB" id="A0A562QNZ5"/>
<evidence type="ECO:0000256" key="1">
    <source>
        <dbReference type="SAM" id="MobiDB-lite"/>
    </source>
</evidence>
<proteinExistence type="predicted"/>
<reference evidence="2 3" key="1">
    <citation type="journal article" date="2015" name="Stand. Genomic Sci.">
        <title>Genomic Encyclopedia of Bacterial and Archaeal Type Strains, Phase III: the genomes of soil and plant-associated and newly described type strains.</title>
        <authorList>
            <person name="Whitman W.B."/>
            <person name="Woyke T."/>
            <person name="Klenk H.P."/>
            <person name="Zhou Y."/>
            <person name="Lilburn T.G."/>
            <person name="Beck B.J."/>
            <person name="De Vos P."/>
            <person name="Vandamme P."/>
            <person name="Eisen J.A."/>
            <person name="Garrity G."/>
            <person name="Hugenholtz P."/>
            <person name="Kyrpides N.C."/>
        </authorList>
    </citation>
    <scope>NUCLEOTIDE SEQUENCE [LARGE SCALE GENOMIC DNA]</scope>
    <source>
        <strain evidence="2 3">CGMCC 1.6858</strain>
    </source>
</reference>
<protein>
    <submittedName>
        <fullName evidence="2">Uncharacterized protein</fullName>
    </submittedName>
</protein>
<organism evidence="2 3">
    <name type="scientific">Pseudomonas duriflava</name>
    <dbReference type="NCBI Taxonomy" id="459528"/>
    <lineage>
        <taxon>Bacteria</taxon>
        <taxon>Pseudomonadati</taxon>
        <taxon>Pseudomonadota</taxon>
        <taxon>Gammaproteobacteria</taxon>
        <taxon>Pseudomonadales</taxon>
        <taxon>Pseudomonadaceae</taxon>
        <taxon>Pseudomonas</taxon>
    </lineage>
</organism>
<name>A0A562QNZ5_9PSED</name>